<protein>
    <submittedName>
        <fullName evidence="3 4">Uncharacterized protein LOC109383156</fullName>
    </submittedName>
</protein>
<dbReference type="RefSeq" id="XP_019498852.1">
    <property type="nucleotide sequence ID" value="XM_019643307.1"/>
</dbReference>
<dbReference type="Proteomes" id="UP000694851">
    <property type="component" value="Unplaced"/>
</dbReference>
<dbReference type="RefSeq" id="XP_019498853.1">
    <property type="nucleotide sequence ID" value="XM_019643308.1"/>
</dbReference>
<feature type="region of interest" description="Disordered" evidence="1">
    <location>
        <begin position="235"/>
        <end position="260"/>
    </location>
</feature>
<dbReference type="GeneID" id="109383156"/>
<evidence type="ECO:0000256" key="1">
    <source>
        <dbReference type="SAM" id="MobiDB-lite"/>
    </source>
</evidence>
<proteinExistence type="predicted"/>
<name>A0A8B7RDK4_HIPAR</name>
<feature type="compositionally biased region" description="Low complexity" evidence="1">
    <location>
        <begin position="241"/>
        <end position="258"/>
    </location>
</feature>
<gene>
    <name evidence="3 4" type="primary">LOC109383156</name>
</gene>
<evidence type="ECO:0000313" key="3">
    <source>
        <dbReference type="RefSeq" id="XP_019498852.1"/>
    </source>
</evidence>
<evidence type="ECO:0000313" key="4">
    <source>
        <dbReference type="RefSeq" id="XP_019498853.1"/>
    </source>
</evidence>
<dbReference type="KEGG" id="hai:109383156"/>
<keyword evidence="2" id="KW-1185">Reference proteome</keyword>
<organism evidence="2 3">
    <name type="scientific">Hipposideros armiger</name>
    <name type="common">Great Himalayan leaf-nosed bat</name>
    <dbReference type="NCBI Taxonomy" id="186990"/>
    <lineage>
        <taxon>Eukaryota</taxon>
        <taxon>Metazoa</taxon>
        <taxon>Chordata</taxon>
        <taxon>Craniata</taxon>
        <taxon>Vertebrata</taxon>
        <taxon>Euteleostomi</taxon>
        <taxon>Mammalia</taxon>
        <taxon>Eutheria</taxon>
        <taxon>Laurasiatheria</taxon>
        <taxon>Chiroptera</taxon>
        <taxon>Yinpterochiroptera</taxon>
        <taxon>Rhinolophoidea</taxon>
        <taxon>Hipposideridae</taxon>
        <taxon>Hipposideros</taxon>
    </lineage>
</organism>
<reference evidence="3 4" key="1">
    <citation type="submission" date="2025-04" db="UniProtKB">
        <authorList>
            <consortium name="RefSeq"/>
        </authorList>
    </citation>
    <scope>IDENTIFICATION</scope>
    <source>
        <tissue evidence="3 4">Muscle</tissue>
    </source>
</reference>
<accession>A0A8B7RDK4</accession>
<evidence type="ECO:0000313" key="2">
    <source>
        <dbReference type="Proteomes" id="UP000694851"/>
    </source>
</evidence>
<dbReference type="AlphaFoldDB" id="A0A8B7RDK4"/>
<sequence length="373" mass="39694">MRCFNSKKIQCSQTRLLIQWLRELLREEANVTGLDKLLTEAPTERSLHYFKPHQTLGKSDVKNVVQVRCEAGLDLLAGAKDRQFGNSQGPKGGPWMPPVYSMSFRDKTKRTATKVVKYVGGPQKEDESWRVLGGCYGLTTHRIVALSCAPGLQASNLAQGRTSTGVSQLLVSPARALLENPSAAGNLGRALIGVLITGRSALPPFPQPLSRPPGPSSLFASSAWGSTRYSRTRLQARPGERSSLPAAGRARARSPARASRGHWACAARGRRWLGAAERASGRAHPDFIGCGGRGGVAERSVRAGLAREIAARRLGADSGAAARGGRGGRRPARSEAFPLATSCLVWARGASGETRGPEGGSEVTFNTALIGLK</sequence>